<feature type="domain" description="HAMP" evidence="26">
    <location>
        <begin position="151"/>
        <end position="203"/>
    </location>
</feature>
<dbReference type="SMART" id="SM00388">
    <property type="entry name" value="HisKA"/>
    <property type="match status" value="1"/>
</dbReference>
<dbReference type="InterPro" id="IPR036890">
    <property type="entry name" value="HATPase_C_sf"/>
</dbReference>
<evidence type="ECO:0000256" key="24">
    <source>
        <dbReference type="SAM" id="Phobius"/>
    </source>
</evidence>
<comment type="catalytic activity">
    <reaction evidence="1">
        <text>ATP + protein L-histidine = ADP + protein N-phospho-L-histidine.</text>
        <dbReference type="EC" id="2.7.13.3"/>
    </reaction>
</comment>
<evidence type="ECO:0000256" key="12">
    <source>
        <dbReference type="ARBA" id="ARBA00022801"/>
    </source>
</evidence>
<keyword evidence="8" id="KW-0808">Transferase</keyword>
<keyword evidence="12" id="KW-0378">Hydrolase</keyword>
<comment type="cofactor">
    <cofactor evidence="2">
        <name>Mn(2+)</name>
        <dbReference type="ChEBI" id="CHEBI:29035"/>
    </cofactor>
</comment>
<evidence type="ECO:0000256" key="4">
    <source>
        <dbReference type="ARBA" id="ARBA00004651"/>
    </source>
</evidence>
<keyword evidence="18" id="KW-0346">Stress response</keyword>
<evidence type="ECO:0000256" key="18">
    <source>
        <dbReference type="ARBA" id="ARBA00023016"/>
    </source>
</evidence>
<dbReference type="Gene3D" id="3.30.565.10">
    <property type="entry name" value="Histidine kinase-like ATPase, C-terminal domain"/>
    <property type="match status" value="1"/>
</dbReference>
<evidence type="ECO:0000256" key="3">
    <source>
        <dbReference type="ARBA" id="ARBA00001946"/>
    </source>
</evidence>
<dbReference type="InterPro" id="IPR004358">
    <property type="entry name" value="Sig_transdc_His_kin-like_C"/>
</dbReference>
<dbReference type="PRINTS" id="PR00344">
    <property type="entry name" value="BCTRLSENSOR"/>
</dbReference>
<dbReference type="InterPro" id="IPR036097">
    <property type="entry name" value="HisK_dim/P_sf"/>
</dbReference>
<keyword evidence="19" id="KW-0843">Virulence</keyword>
<evidence type="ECO:0000313" key="27">
    <source>
        <dbReference type="EMBL" id="PZG47568.1"/>
    </source>
</evidence>
<dbReference type="Gene3D" id="1.10.287.130">
    <property type="match status" value="1"/>
</dbReference>
<protein>
    <recommendedName>
        <fullName evidence="21">Signal transduction histidine-protein kinase/phosphatase MprB</fullName>
        <ecNumber evidence="5">2.7.13.3</ecNumber>
    </recommendedName>
    <alternativeName>
        <fullName evidence="22">Mycobacterial persistence regulator B</fullName>
    </alternativeName>
</protein>
<dbReference type="GO" id="GO:0005524">
    <property type="term" value="F:ATP binding"/>
    <property type="evidence" value="ECO:0007669"/>
    <property type="project" value="UniProtKB-KW"/>
</dbReference>
<dbReference type="EC" id="2.7.13.3" evidence="5"/>
<evidence type="ECO:0000256" key="2">
    <source>
        <dbReference type="ARBA" id="ARBA00001936"/>
    </source>
</evidence>
<keyword evidence="16 24" id="KW-1133">Transmembrane helix</keyword>
<dbReference type="InterPro" id="IPR003594">
    <property type="entry name" value="HATPase_dom"/>
</dbReference>
<evidence type="ECO:0000256" key="17">
    <source>
        <dbReference type="ARBA" id="ARBA00023012"/>
    </source>
</evidence>
<evidence type="ECO:0000256" key="13">
    <source>
        <dbReference type="ARBA" id="ARBA00022840"/>
    </source>
</evidence>
<reference evidence="27 28" key="1">
    <citation type="submission" date="2018-01" db="EMBL/GenBank/DDBJ databases">
        <title>Draft genome sequence of Sphaerisporangium sp. 7K107.</title>
        <authorList>
            <person name="Sahin N."/>
            <person name="Saygin H."/>
            <person name="Ay H."/>
        </authorList>
    </citation>
    <scope>NUCLEOTIDE SEQUENCE [LARGE SCALE GENOMIC DNA]</scope>
    <source>
        <strain evidence="27 28">7K107</strain>
    </source>
</reference>
<dbReference type="CDD" id="cd00075">
    <property type="entry name" value="HATPase"/>
    <property type="match status" value="1"/>
</dbReference>
<dbReference type="GO" id="GO:0000155">
    <property type="term" value="F:phosphorelay sensor kinase activity"/>
    <property type="evidence" value="ECO:0007669"/>
    <property type="project" value="InterPro"/>
</dbReference>
<comment type="subcellular location">
    <subcellularLocation>
        <location evidence="4">Cell membrane</location>
        <topology evidence="4">Multi-pass membrane protein</topology>
    </subcellularLocation>
</comment>
<organism evidence="27 28">
    <name type="scientific">Spongiactinospora gelatinilytica</name>
    <dbReference type="NCBI Taxonomy" id="2666298"/>
    <lineage>
        <taxon>Bacteria</taxon>
        <taxon>Bacillati</taxon>
        <taxon>Actinomycetota</taxon>
        <taxon>Actinomycetes</taxon>
        <taxon>Streptosporangiales</taxon>
        <taxon>Streptosporangiaceae</taxon>
        <taxon>Spongiactinospora</taxon>
    </lineage>
</organism>
<keyword evidence="9 24" id="KW-0812">Transmembrane</keyword>
<dbReference type="Pfam" id="PF00512">
    <property type="entry name" value="HisKA"/>
    <property type="match status" value="1"/>
</dbReference>
<evidence type="ECO:0000256" key="8">
    <source>
        <dbReference type="ARBA" id="ARBA00022679"/>
    </source>
</evidence>
<evidence type="ECO:0000256" key="23">
    <source>
        <dbReference type="SAM" id="MobiDB-lite"/>
    </source>
</evidence>
<evidence type="ECO:0000256" key="1">
    <source>
        <dbReference type="ARBA" id="ARBA00000085"/>
    </source>
</evidence>
<dbReference type="Gene3D" id="3.30.450.250">
    <property type="match status" value="1"/>
</dbReference>
<comment type="caution">
    <text evidence="27">The sequence shown here is derived from an EMBL/GenBank/DDBJ whole genome shotgun (WGS) entry which is preliminary data.</text>
</comment>
<keyword evidence="11 27" id="KW-0418">Kinase</keyword>
<dbReference type="InterPro" id="IPR003661">
    <property type="entry name" value="HisK_dim/P_dom"/>
</dbReference>
<evidence type="ECO:0000256" key="10">
    <source>
        <dbReference type="ARBA" id="ARBA00022741"/>
    </source>
</evidence>
<dbReference type="RefSeq" id="WP_111167441.1">
    <property type="nucleotide sequence ID" value="NZ_POUA01000084.1"/>
</dbReference>
<evidence type="ECO:0000256" key="6">
    <source>
        <dbReference type="ARBA" id="ARBA00022475"/>
    </source>
</evidence>
<evidence type="ECO:0000256" key="16">
    <source>
        <dbReference type="ARBA" id="ARBA00022989"/>
    </source>
</evidence>
<dbReference type="SUPFAM" id="SSF47384">
    <property type="entry name" value="Homodimeric domain of signal transducing histidine kinase"/>
    <property type="match status" value="1"/>
</dbReference>
<evidence type="ECO:0000256" key="20">
    <source>
        <dbReference type="ARBA" id="ARBA00023211"/>
    </source>
</evidence>
<keyword evidence="13" id="KW-0067">ATP-binding</keyword>
<dbReference type="InterPro" id="IPR003660">
    <property type="entry name" value="HAMP_dom"/>
</dbReference>
<dbReference type="PROSITE" id="PS50885">
    <property type="entry name" value="HAMP"/>
    <property type="match status" value="1"/>
</dbReference>
<dbReference type="AlphaFoldDB" id="A0A2W2HD98"/>
<dbReference type="PANTHER" id="PTHR44936">
    <property type="entry name" value="SENSOR PROTEIN CREC"/>
    <property type="match status" value="1"/>
</dbReference>
<dbReference type="InterPro" id="IPR005467">
    <property type="entry name" value="His_kinase_dom"/>
</dbReference>
<evidence type="ECO:0000256" key="15">
    <source>
        <dbReference type="ARBA" id="ARBA00022912"/>
    </source>
</evidence>
<keyword evidence="24" id="KW-0472">Membrane</keyword>
<sequence length="439" mass="46986">MRRRLLSSTLVVAVIAVLLLGVPLGVVVSRLIVDEAGQELQSDARRLLGEVEYARIQDEPIDAEQVARNYPDRYIQVYEGGNPPRATLVGTEPPAGSKMTADAHSESGVWVQVSRDRGQVEQDVRARLLLIVALAVAALAVAVGLAIVQSRRLTLPLRDLAMIAERLGSGDARPSKHRYGIQELDRVAQVLDRSATRISDLLSREREFATEASHQLRTPLTGLTMRLEEIVAAADEPEVVREEGEAAIVQAERLTAVINELLTAARRQRHSQAAPIAIDPILVQQVTEWEPAFRRSGRKLMLDGDRGLRAMATPGALGQVVASLLENSLEHGGGPVIVTTSSTEKSIVIEVGDQGPGIADDLASRVFERHVSGGGGTGLGLTLARALAAADGGRLELLRPRPAVFGVFLLPVGQEEDLRDAAEAGENGDGRNRAVSGPA</sequence>
<evidence type="ECO:0000256" key="5">
    <source>
        <dbReference type="ARBA" id="ARBA00012438"/>
    </source>
</evidence>
<comment type="cofactor">
    <cofactor evidence="3">
        <name>Mg(2+)</name>
        <dbReference type="ChEBI" id="CHEBI:18420"/>
    </cofactor>
</comment>
<proteinExistence type="predicted"/>
<dbReference type="InterPro" id="IPR040868">
    <property type="entry name" value="DraK_HK_N"/>
</dbReference>
<evidence type="ECO:0000256" key="14">
    <source>
        <dbReference type="ARBA" id="ARBA00022842"/>
    </source>
</evidence>
<evidence type="ECO:0000256" key="11">
    <source>
        <dbReference type="ARBA" id="ARBA00022777"/>
    </source>
</evidence>
<dbReference type="Proteomes" id="UP000248544">
    <property type="component" value="Unassembled WGS sequence"/>
</dbReference>
<dbReference type="PANTHER" id="PTHR44936:SF9">
    <property type="entry name" value="SENSOR PROTEIN CREC"/>
    <property type="match status" value="1"/>
</dbReference>
<gene>
    <name evidence="27" type="ORF">C1I98_13085</name>
</gene>
<evidence type="ECO:0000256" key="22">
    <source>
        <dbReference type="ARBA" id="ARBA00041776"/>
    </source>
</evidence>
<keyword evidence="14" id="KW-0460">Magnesium</keyword>
<keyword evidence="28" id="KW-1185">Reference proteome</keyword>
<dbReference type="PROSITE" id="PS50109">
    <property type="entry name" value="HIS_KIN"/>
    <property type="match status" value="1"/>
</dbReference>
<dbReference type="SMART" id="SM00387">
    <property type="entry name" value="HATPase_c"/>
    <property type="match status" value="1"/>
</dbReference>
<feature type="domain" description="Histidine kinase" evidence="25">
    <location>
        <begin position="211"/>
        <end position="414"/>
    </location>
</feature>
<dbReference type="Gene3D" id="6.10.340.10">
    <property type="match status" value="1"/>
</dbReference>
<feature type="transmembrane region" description="Helical" evidence="24">
    <location>
        <begin position="128"/>
        <end position="148"/>
    </location>
</feature>
<name>A0A2W2HD98_9ACTN</name>
<evidence type="ECO:0000259" key="26">
    <source>
        <dbReference type="PROSITE" id="PS50885"/>
    </source>
</evidence>
<dbReference type="CDD" id="cd00082">
    <property type="entry name" value="HisKA"/>
    <property type="match status" value="1"/>
</dbReference>
<dbReference type="Pfam" id="PF02518">
    <property type="entry name" value="HATPase_c"/>
    <property type="match status" value="1"/>
</dbReference>
<dbReference type="SUPFAM" id="SSF55874">
    <property type="entry name" value="ATPase domain of HSP90 chaperone/DNA topoisomerase II/histidine kinase"/>
    <property type="match status" value="1"/>
</dbReference>
<evidence type="ECO:0000256" key="9">
    <source>
        <dbReference type="ARBA" id="ARBA00022692"/>
    </source>
</evidence>
<keyword evidence="10" id="KW-0547">Nucleotide-binding</keyword>
<keyword evidence="17" id="KW-0902">Two-component regulatory system</keyword>
<dbReference type="GO" id="GO:0004721">
    <property type="term" value="F:phosphoprotein phosphatase activity"/>
    <property type="evidence" value="ECO:0007669"/>
    <property type="project" value="UniProtKB-KW"/>
</dbReference>
<keyword evidence="7" id="KW-0597">Phosphoprotein</keyword>
<feature type="region of interest" description="Disordered" evidence="23">
    <location>
        <begin position="420"/>
        <end position="439"/>
    </location>
</feature>
<keyword evidence="6" id="KW-1003">Cell membrane</keyword>
<dbReference type="Pfam" id="PF18092">
    <property type="entry name" value="DraK_HK_N"/>
    <property type="match status" value="1"/>
</dbReference>
<evidence type="ECO:0000256" key="19">
    <source>
        <dbReference type="ARBA" id="ARBA00023026"/>
    </source>
</evidence>
<keyword evidence="15" id="KW-0904">Protein phosphatase</keyword>
<evidence type="ECO:0000256" key="7">
    <source>
        <dbReference type="ARBA" id="ARBA00022553"/>
    </source>
</evidence>
<dbReference type="GO" id="GO:0005886">
    <property type="term" value="C:plasma membrane"/>
    <property type="evidence" value="ECO:0007669"/>
    <property type="project" value="UniProtKB-SubCell"/>
</dbReference>
<dbReference type="InterPro" id="IPR050980">
    <property type="entry name" value="2C_sensor_his_kinase"/>
</dbReference>
<evidence type="ECO:0000256" key="21">
    <source>
        <dbReference type="ARBA" id="ARBA00040454"/>
    </source>
</evidence>
<evidence type="ECO:0000313" key="28">
    <source>
        <dbReference type="Proteomes" id="UP000248544"/>
    </source>
</evidence>
<dbReference type="EMBL" id="POUA01000084">
    <property type="protein sequence ID" value="PZG47568.1"/>
    <property type="molecule type" value="Genomic_DNA"/>
</dbReference>
<keyword evidence="20" id="KW-0464">Manganese</keyword>
<accession>A0A2W2HD98</accession>
<evidence type="ECO:0000259" key="25">
    <source>
        <dbReference type="PROSITE" id="PS50109"/>
    </source>
</evidence>